<gene>
    <name evidence="1" type="primary">ORF59910</name>
</gene>
<organism evidence="1">
    <name type="scientific">Arion vulgaris</name>
    <dbReference type="NCBI Taxonomy" id="1028688"/>
    <lineage>
        <taxon>Eukaryota</taxon>
        <taxon>Metazoa</taxon>
        <taxon>Spiralia</taxon>
        <taxon>Lophotrochozoa</taxon>
        <taxon>Mollusca</taxon>
        <taxon>Gastropoda</taxon>
        <taxon>Heterobranchia</taxon>
        <taxon>Euthyneura</taxon>
        <taxon>Panpulmonata</taxon>
        <taxon>Eupulmonata</taxon>
        <taxon>Stylommatophora</taxon>
        <taxon>Helicina</taxon>
        <taxon>Arionoidea</taxon>
        <taxon>Arionidae</taxon>
        <taxon>Arion</taxon>
    </lineage>
</organism>
<evidence type="ECO:0000313" key="1">
    <source>
        <dbReference type="EMBL" id="CEK66723.1"/>
    </source>
</evidence>
<reference evidence="1" key="1">
    <citation type="submission" date="2014-12" db="EMBL/GenBank/DDBJ databases">
        <title>Insight into the proteome of Arion vulgaris.</title>
        <authorList>
            <person name="Aradska J."/>
            <person name="Bulat T."/>
            <person name="Smidak R."/>
            <person name="Sarate P."/>
            <person name="Gangsoo J."/>
            <person name="Sialana F."/>
            <person name="Bilban M."/>
            <person name="Lubec G."/>
        </authorList>
    </citation>
    <scope>NUCLEOTIDE SEQUENCE</scope>
    <source>
        <tissue evidence="1">Skin</tissue>
    </source>
</reference>
<proteinExistence type="predicted"/>
<accession>A0A0B6ZDU4</accession>
<name>A0A0B6ZDU4_9EUPU</name>
<sequence>MQVTLDKRHKLCKNIIDVKCTRITHGMSRMVQAERKMWPDDYSRDYQKCTKVDPNRW</sequence>
<dbReference type="EMBL" id="HACG01019858">
    <property type="protein sequence ID" value="CEK66723.1"/>
    <property type="molecule type" value="Transcribed_RNA"/>
</dbReference>
<dbReference type="AlphaFoldDB" id="A0A0B6ZDU4"/>
<protein>
    <submittedName>
        <fullName evidence="1">Uncharacterized protein</fullName>
    </submittedName>
</protein>